<evidence type="ECO:0000313" key="3">
    <source>
        <dbReference type="Proteomes" id="UP000035904"/>
    </source>
</evidence>
<dbReference type="Proteomes" id="UP000035904">
    <property type="component" value="Unassembled WGS sequence"/>
</dbReference>
<comment type="caution">
    <text evidence="2">The sequence shown here is derived from an EMBL/GenBank/DDBJ whole genome shotgun (WGS) entry which is preliminary data.</text>
</comment>
<dbReference type="EMBL" id="LDPG01000007">
    <property type="protein sequence ID" value="KLV18223.1"/>
    <property type="molecule type" value="Genomic_DNA"/>
</dbReference>
<gene>
    <name evidence="2" type="ORF">ABW01_12615</name>
</gene>
<keyword evidence="1" id="KW-0812">Transmembrane</keyword>
<keyword evidence="1" id="KW-0472">Membrane</keyword>
<dbReference type="RefSeq" id="WP_047956587.1">
    <property type="nucleotide sequence ID" value="NZ_LDPG01000007.1"/>
</dbReference>
<evidence type="ECO:0000313" key="2">
    <source>
        <dbReference type="EMBL" id="KLV18223.1"/>
    </source>
</evidence>
<proteinExistence type="predicted"/>
<evidence type="ECO:0000256" key="1">
    <source>
        <dbReference type="SAM" id="Phobius"/>
    </source>
</evidence>
<dbReference type="PATRIC" id="fig|1392.242.peg.5543"/>
<reference evidence="2 3" key="1">
    <citation type="submission" date="2015-05" db="EMBL/GenBank/DDBJ databases">
        <title>Whole genome sequence and identification of bacterial endophytes from Costus igneus.</title>
        <authorList>
            <person name="Lee Y.P."/>
            <person name="Gan H.M."/>
            <person name="Eng W."/>
            <person name="Wheatley M.S."/>
            <person name="Caraballo A."/>
            <person name="Polter S."/>
            <person name="Savka M.A."/>
            <person name="Hudson A.O."/>
        </authorList>
    </citation>
    <scope>NUCLEOTIDE SEQUENCE [LARGE SCALE GENOMIC DNA]</scope>
    <source>
        <strain evidence="2 3">RIT375</strain>
    </source>
</reference>
<sequence length="210" mass="24217">MNRKIILIIAGLIGVILFIFIGIQFTNKMYSEKTLFAKSNPLKVAEEKETLEKELQRTKIYYKNVTRVLEKLNLDDVGEIEGLPNKLGTSQEEFLGQFFASTLIGNEQVFLSNIDPNQLLNDKDVDLSSNEIKKIMTQISRDKKLKEVYLQSKSLKGEEDFEVVVLLEYKDEKEKNLKLQISKSRDYHHDTSGHFLVNTSLSDIKKQLDK</sequence>
<protein>
    <submittedName>
        <fullName evidence="2">Uncharacterized protein</fullName>
    </submittedName>
</protein>
<name>A0A0J1HX26_BACAN</name>
<feature type="transmembrane region" description="Helical" evidence="1">
    <location>
        <begin position="6"/>
        <end position="25"/>
    </location>
</feature>
<keyword evidence="1" id="KW-1133">Transmembrane helix</keyword>
<dbReference type="AlphaFoldDB" id="A0A0J1HX26"/>
<organism evidence="2 3">
    <name type="scientific">Bacillus anthracis</name>
    <name type="common">anthrax bacterium</name>
    <dbReference type="NCBI Taxonomy" id="1392"/>
    <lineage>
        <taxon>Bacteria</taxon>
        <taxon>Bacillati</taxon>
        <taxon>Bacillota</taxon>
        <taxon>Bacilli</taxon>
        <taxon>Bacillales</taxon>
        <taxon>Bacillaceae</taxon>
        <taxon>Bacillus</taxon>
        <taxon>Bacillus cereus group</taxon>
    </lineage>
</organism>
<accession>A0A0J1HX26</accession>